<dbReference type="AlphaFoldDB" id="A0AAW1XSP7"/>
<organism evidence="2 3">
    <name type="scientific">Rubus argutus</name>
    <name type="common">Southern blackberry</name>
    <dbReference type="NCBI Taxonomy" id="59490"/>
    <lineage>
        <taxon>Eukaryota</taxon>
        <taxon>Viridiplantae</taxon>
        <taxon>Streptophyta</taxon>
        <taxon>Embryophyta</taxon>
        <taxon>Tracheophyta</taxon>
        <taxon>Spermatophyta</taxon>
        <taxon>Magnoliopsida</taxon>
        <taxon>eudicotyledons</taxon>
        <taxon>Gunneridae</taxon>
        <taxon>Pentapetalae</taxon>
        <taxon>rosids</taxon>
        <taxon>fabids</taxon>
        <taxon>Rosales</taxon>
        <taxon>Rosaceae</taxon>
        <taxon>Rosoideae</taxon>
        <taxon>Rosoideae incertae sedis</taxon>
        <taxon>Rubus</taxon>
    </lineage>
</organism>
<comment type="caution">
    <text evidence="2">The sequence shown here is derived from an EMBL/GenBank/DDBJ whole genome shotgun (WGS) entry which is preliminary data.</text>
</comment>
<sequence>MAVLHRSVLALIAPSVIRILTTAWAEIGRFSMELLGGTSIFSISAPSEAATDKLLEHGPWSVMGCSFSLHPWLWIVILMIYLCIKFHFGSRYMVYNVAI</sequence>
<evidence type="ECO:0000256" key="1">
    <source>
        <dbReference type="SAM" id="Phobius"/>
    </source>
</evidence>
<accession>A0AAW1XSP7</accession>
<dbReference type="EMBL" id="JBEDUW010000003">
    <property type="protein sequence ID" value="KAK9939728.1"/>
    <property type="molecule type" value="Genomic_DNA"/>
</dbReference>
<keyword evidence="1" id="KW-1133">Transmembrane helix</keyword>
<proteinExistence type="predicted"/>
<protein>
    <submittedName>
        <fullName evidence="2">Uncharacterized protein</fullName>
    </submittedName>
</protein>
<dbReference type="Proteomes" id="UP001457282">
    <property type="component" value="Unassembled WGS sequence"/>
</dbReference>
<gene>
    <name evidence="2" type="ORF">M0R45_016417</name>
</gene>
<evidence type="ECO:0000313" key="3">
    <source>
        <dbReference type="Proteomes" id="UP001457282"/>
    </source>
</evidence>
<keyword evidence="3" id="KW-1185">Reference proteome</keyword>
<reference evidence="2 3" key="1">
    <citation type="journal article" date="2023" name="G3 (Bethesda)">
        <title>A chromosome-length genome assembly and annotation of blackberry (Rubus argutus, cv. 'Hillquist').</title>
        <authorList>
            <person name="Bruna T."/>
            <person name="Aryal R."/>
            <person name="Dudchenko O."/>
            <person name="Sargent D.J."/>
            <person name="Mead D."/>
            <person name="Buti M."/>
            <person name="Cavallini A."/>
            <person name="Hytonen T."/>
            <person name="Andres J."/>
            <person name="Pham M."/>
            <person name="Weisz D."/>
            <person name="Mascagni F."/>
            <person name="Usai G."/>
            <person name="Natali L."/>
            <person name="Bassil N."/>
            <person name="Fernandez G.E."/>
            <person name="Lomsadze A."/>
            <person name="Armour M."/>
            <person name="Olukolu B."/>
            <person name="Poorten T."/>
            <person name="Britton C."/>
            <person name="Davik J."/>
            <person name="Ashrafi H."/>
            <person name="Aiden E.L."/>
            <person name="Borodovsky M."/>
            <person name="Worthington M."/>
        </authorList>
    </citation>
    <scope>NUCLEOTIDE SEQUENCE [LARGE SCALE GENOMIC DNA]</scope>
    <source>
        <strain evidence="2">PI 553951</strain>
    </source>
</reference>
<keyword evidence="1" id="KW-0472">Membrane</keyword>
<name>A0AAW1XSP7_RUBAR</name>
<evidence type="ECO:0000313" key="2">
    <source>
        <dbReference type="EMBL" id="KAK9939728.1"/>
    </source>
</evidence>
<keyword evidence="1" id="KW-0812">Transmembrane</keyword>
<feature type="transmembrane region" description="Helical" evidence="1">
    <location>
        <begin position="60"/>
        <end position="84"/>
    </location>
</feature>